<dbReference type="EMBL" id="JAMSHT010000001">
    <property type="protein sequence ID" value="MCM8557422.1"/>
    <property type="molecule type" value="Genomic_DNA"/>
</dbReference>
<evidence type="ECO:0000256" key="1">
    <source>
        <dbReference type="ARBA" id="ARBA00012528"/>
    </source>
</evidence>
<feature type="coiled-coil region" evidence="3">
    <location>
        <begin position="195"/>
        <end position="222"/>
    </location>
</feature>
<dbReference type="EC" id="2.7.7.65" evidence="1"/>
<dbReference type="SMART" id="SM00267">
    <property type="entry name" value="GGDEF"/>
    <property type="match status" value="1"/>
</dbReference>
<evidence type="ECO:0000256" key="4">
    <source>
        <dbReference type="SAM" id="Phobius"/>
    </source>
</evidence>
<organism evidence="6 7">
    <name type="scientific">Sphingomicrobium sediminis</name>
    <dbReference type="NCBI Taxonomy" id="2950949"/>
    <lineage>
        <taxon>Bacteria</taxon>
        <taxon>Pseudomonadati</taxon>
        <taxon>Pseudomonadota</taxon>
        <taxon>Alphaproteobacteria</taxon>
        <taxon>Sphingomonadales</taxon>
        <taxon>Sphingomonadaceae</taxon>
        <taxon>Sphingomicrobium</taxon>
    </lineage>
</organism>
<dbReference type="CDD" id="cd01949">
    <property type="entry name" value="GGDEF"/>
    <property type="match status" value="1"/>
</dbReference>
<feature type="transmembrane region" description="Helical" evidence="4">
    <location>
        <begin position="168"/>
        <end position="188"/>
    </location>
</feature>
<dbReference type="RefSeq" id="WP_252113465.1">
    <property type="nucleotide sequence ID" value="NZ_JAMSHT010000001.1"/>
</dbReference>
<dbReference type="AlphaFoldDB" id="A0A9X2EH53"/>
<proteinExistence type="predicted"/>
<accession>A0A9X2EH53</accession>
<protein>
    <recommendedName>
        <fullName evidence="1">diguanylate cyclase</fullName>
        <ecNumber evidence="1">2.7.7.65</ecNumber>
    </recommendedName>
</protein>
<dbReference type="Gene3D" id="3.30.70.270">
    <property type="match status" value="1"/>
</dbReference>
<name>A0A9X2EH53_9SPHN</name>
<dbReference type="GO" id="GO:0005886">
    <property type="term" value="C:plasma membrane"/>
    <property type="evidence" value="ECO:0007669"/>
    <property type="project" value="TreeGrafter"/>
</dbReference>
<dbReference type="Proteomes" id="UP001155128">
    <property type="component" value="Unassembled WGS sequence"/>
</dbReference>
<comment type="caution">
    <text evidence="6">The sequence shown here is derived from an EMBL/GenBank/DDBJ whole genome shotgun (WGS) entry which is preliminary data.</text>
</comment>
<sequence>MSKSESVGRYDGAMERELIRALIDRAQHSVLANIFGLLILIGMAFMVPFREALVVGILLRMTAVCYTGYNTGRIRMAITSGKPVTPEVNRFAWGMAWAGLTWGALLFVIPLQEMTSLSAMLIVSVVVSGVLLVAATASAVPQVMWSYFATFIVMLVAWLFYITPTYGMAPVFAVLGLGAAGISAASSLTRESNGAAKLIFENRQLAEKLTSLNAELEAIAEEKSHLASHDPLTGLANRRSFELFAENITEAGDRSQWSVLLIDLDHFKEVNDAAGHAGGDAVLIAAGSLLKSVANALPDQGFAARIGGEEFVLMVRGLRDSAVRDIAVSVNARLRVVPAPDGYDGTISGSIGTSRWADDEPIDRCLQRADRLLYDAKEQGRNRIVASQNDIPDLPYDPPLAS</sequence>
<comment type="catalytic activity">
    <reaction evidence="2">
        <text>2 GTP = 3',3'-c-di-GMP + 2 diphosphate</text>
        <dbReference type="Rhea" id="RHEA:24898"/>
        <dbReference type="ChEBI" id="CHEBI:33019"/>
        <dbReference type="ChEBI" id="CHEBI:37565"/>
        <dbReference type="ChEBI" id="CHEBI:58805"/>
        <dbReference type="EC" id="2.7.7.65"/>
    </reaction>
</comment>
<evidence type="ECO:0000313" key="7">
    <source>
        <dbReference type="Proteomes" id="UP001155128"/>
    </source>
</evidence>
<evidence type="ECO:0000256" key="3">
    <source>
        <dbReference type="SAM" id="Coils"/>
    </source>
</evidence>
<evidence type="ECO:0000256" key="2">
    <source>
        <dbReference type="ARBA" id="ARBA00034247"/>
    </source>
</evidence>
<dbReference type="InterPro" id="IPR000160">
    <property type="entry name" value="GGDEF_dom"/>
</dbReference>
<dbReference type="PROSITE" id="PS50887">
    <property type="entry name" value="GGDEF"/>
    <property type="match status" value="1"/>
</dbReference>
<evidence type="ECO:0000259" key="5">
    <source>
        <dbReference type="PROSITE" id="PS50887"/>
    </source>
</evidence>
<keyword evidence="3" id="KW-0175">Coiled coil</keyword>
<feature type="transmembrane region" description="Helical" evidence="4">
    <location>
        <begin position="144"/>
        <end position="162"/>
    </location>
</feature>
<dbReference type="NCBIfam" id="TIGR00254">
    <property type="entry name" value="GGDEF"/>
    <property type="match status" value="1"/>
</dbReference>
<feature type="transmembrane region" description="Helical" evidence="4">
    <location>
        <begin position="117"/>
        <end position="137"/>
    </location>
</feature>
<keyword evidence="4" id="KW-0812">Transmembrane</keyword>
<keyword evidence="4" id="KW-0472">Membrane</keyword>
<feature type="transmembrane region" description="Helical" evidence="4">
    <location>
        <begin position="30"/>
        <end position="47"/>
    </location>
</feature>
<dbReference type="InterPro" id="IPR029787">
    <property type="entry name" value="Nucleotide_cyclase"/>
</dbReference>
<dbReference type="SUPFAM" id="SSF55073">
    <property type="entry name" value="Nucleotide cyclase"/>
    <property type="match status" value="1"/>
</dbReference>
<feature type="transmembrane region" description="Helical" evidence="4">
    <location>
        <begin position="53"/>
        <end position="70"/>
    </location>
</feature>
<dbReference type="GO" id="GO:1902201">
    <property type="term" value="P:negative regulation of bacterial-type flagellum-dependent cell motility"/>
    <property type="evidence" value="ECO:0007669"/>
    <property type="project" value="TreeGrafter"/>
</dbReference>
<dbReference type="GO" id="GO:0043709">
    <property type="term" value="P:cell adhesion involved in single-species biofilm formation"/>
    <property type="evidence" value="ECO:0007669"/>
    <property type="project" value="TreeGrafter"/>
</dbReference>
<dbReference type="Pfam" id="PF00990">
    <property type="entry name" value="GGDEF"/>
    <property type="match status" value="1"/>
</dbReference>
<dbReference type="PANTHER" id="PTHR45138">
    <property type="entry name" value="REGULATORY COMPONENTS OF SENSORY TRANSDUCTION SYSTEM"/>
    <property type="match status" value="1"/>
</dbReference>
<dbReference type="GO" id="GO:0052621">
    <property type="term" value="F:diguanylate cyclase activity"/>
    <property type="evidence" value="ECO:0007669"/>
    <property type="project" value="UniProtKB-EC"/>
</dbReference>
<dbReference type="PANTHER" id="PTHR45138:SF9">
    <property type="entry name" value="DIGUANYLATE CYCLASE DGCM-RELATED"/>
    <property type="match status" value="1"/>
</dbReference>
<feature type="domain" description="GGDEF" evidence="5">
    <location>
        <begin position="255"/>
        <end position="389"/>
    </location>
</feature>
<feature type="transmembrane region" description="Helical" evidence="4">
    <location>
        <begin position="91"/>
        <end position="111"/>
    </location>
</feature>
<evidence type="ECO:0000313" key="6">
    <source>
        <dbReference type="EMBL" id="MCM8557422.1"/>
    </source>
</evidence>
<gene>
    <name evidence="6" type="ORF">NDO55_06275</name>
</gene>
<dbReference type="InterPro" id="IPR043128">
    <property type="entry name" value="Rev_trsase/Diguanyl_cyclase"/>
</dbReference>
<keyword evidence="7" id="KW-1185">Reference proteome</keyword>
<reference evidence="6" key="1">
    <citation type="submission" date="2022-06" db="EMBL/GenBank/DDBJ databases">
        <title>Sphingomicrobium sedimins sp. nov., a marine bacterium isolated from tidal flat.</title>
        <authorList>
            <person name="Kim C.-H."/>
            <person name="Yoo Y."/>
            <person name="Kim J.-J."/>
        </authorList>
    </citation>
    <scope>NUCLEOTIDE SEQUENCE</scope>
    <source>
        <strain evidence="6">GRR-S6-50</strain>
    </source>
</reference>
<dbReference type="InterPro" id="IPR050469">
    <property type="entry name" value="Diguanylate_Cyclase"/>
</dbReference>
<keyword evidence="4" id="KW-1133">Transmembrane helix</keyword>